<evidence type="ECO:0000313" key="2">
    <source>
        <dbReference type="EMBL" id="KAK1125079.1"/>
    </source>
</evidence>
<dbReference type="AlphaFoldDB" id="A0AA40KLR4"/>
<dbReference type="InterPro" id="IPR050281">
    <property type="entry name" value="Flavin_monoamine_oxidase"/>
</dbReference>
<proteinExistence type="predicted"/>
<gene>
    <name evidence="2" type="ORF">K0M31_006417</name>
</gene>
<feature type="domain" description="Amine oxidase" evidence="1">
    <location>
        <begin position="15"/>
        <end position="101"/>
    </location>
</feature>
<dbReference type="Proteomes" id="UP001177670">
    <property type="component" value="Unassembled WGS sequence"/>
</dbReference>
<sequence length="137" mass="15374">MFKEIKIIIIGAGAAGIAAAARLMKRGLENIIILEGKDRIGGRINTVEFSDNVVELGAQWVHGEEGNIVYKLASPHKLLDSSKCFNEYDKHVFITAKGEIFSKEESAETFKIYYDISENISDDIYNSESYGEYFINK</sequence>
<keyword evidence="3" id="KW-1185">Reference proteome</keyword>
<dbReference type="PRINTS" id="PR00419">
    <property type="entry name" value="ADXRDTASE"/>
</dbReference>
<evidence type="ECO:0000313" key="3">
    <source>
        <dbReference type="Proteomes" id="UP001177670"/>
    </source>
</evidence>
<dbReference type="SUPFAM" id="SSF51905">
    <property type="entry name" value="FAD/NAD(P)-binding domain"/>
    <property type="match status" value="1"/>
</dbReference>
<accession>A0AA40KLR4</accession>
<name>A0AA40KLR4_9HYME</name>
<dbReference type="InterPro" id="IPR002937">
    <property type="entry name" value="Amino_oxidase"/>
</dbReference>
<dbReference type="EMBL" id="JAHYIQ010000017">
    <property type="protein sequence ID" value="KAK1125079.1"/>
    <property type="molecule type" value="Genomic_DNA"/>
</dbReference>
<evidence type="ECO:0000259" key="1">
    <source>
        <dbReference type="Pfam" id="PF01593"/>
    </source>
</evidence>
<comment type="caution">
    <text evidence="2">The sequence shown here is derived from an EMBL/GenBank/DDBJ whole genome shotgun (WGS) entry which is preliminary data.</text>
</comment>
<organism evidence="2 3">
    <name type="scientific">Melipona bicolor</name>
    <dbReference type="NCBI Taxonomy" id="60889"/>
    <lineage>
        <taxon>Eukaryota</taxon>
        <taxon>Metazoa</taxon>
        <taxon>Ecdysozoa</taxon>
        <taxon>Arthropoda</taxon>
        <taxon>Hexapoda</taxon>
        <taxon>Insecta</taxon>
        <taxon>Pterygota</taxon>
        <taxon>Neoptera</taxon>
        <taxon>Endopterygota</taxon>
        <taxon>Hymenoptera</taxon>
        <taxon>Apocrita</taxon>
        <taxon>Aculeata</taxon>
        <taxon>Apoidea</taxon>
        <taxon>Anthophila</taxon>
        <taxon>Apidae</taxon>
        <taxon>Melipona</taxon>
    </lineage>
</organism>
<dbReference type="PANTHER" id="PTHR10742">
    <property type="entry name" value="FLAVIN MONOAMINE OXIDASE"/>
    <property type="match status" value="1"/>
</dbReference>
<dbReference type="Pfam" id="PF01593">
    <property type="entry name" value="Amino_oxidase"/>
    <property type="match status" value="1"/>
</dbReference>
<dbReference type="Gene3D" id="3.50.50.60">
    <property type="entry name" value="FAD/NAD(P)-binding domain"/>
    <property type="match status" value="1"/>
</dbReference>
<protein>
    <recommendedName>
        <fullName evidence="1">Amine oxidase domain-containing protein</fullName>
    </recommendedName>
</protein>
<dbReference type="InterPro" id="IPR036188">
    <property type="entry name" value="FAD/NAD-bd_sf"/>
</dbReference>
<dbReference type="PANTHER" id="PTHR10742:SF398">
    <property type="entry name" value="AMINE OXIDASE DOMAIN-CONTAINING PROTEIN-RELATED"/>
    <property type="match status" value="1"/>
</dbReference>
<dbReference type="GO" id="GO:0046592">
    <property type="term" value="F:polyamine oxidase activity"/>
    <property type="evidence" value="ECO:0007669"/>
    <property type="project" value="TreeGrafter"/>
</dbReference>
<reference evidence="2" key="1">
    <citation type="submission" date="2021-10" db="EMBL/GenBank/DDBJ databases">
        <title>Melipona bicolor Genome sequencing and assembly.</title>
        <authorList>
            <person name="Araujo N.S."/>
            <person name="Arias M.C."/>
        </authorList>
    </citation>
    <scope>NUCLEOTIDE SEQUENCE</scope>
    <source>
        <strain evidence="2">USP_2M_L1-L4_2017</strain>
        <tissue evidence="2">Whole body</tissue>
    </source>
</reference>